<sequence>MINLSIWYDDISDNSIIYNILSNSVNTKTPKTYFIIRFPPAISSLRSSFMEKTKSFMFFKLAGVVRKSPAISLTISIAGTSTISSIMSSYFFMYFVRLKSLS</sequence>
<keyword evidence="1" id="KW-0812">Transmembrane</keyword>
<dbReference type="Proteomes" id="UP000202419">
    <property type="component" value="Segment"/>
</dbReference>
<organismHost>
    <name type="scientific">Chlorella</name>
    <dbReference type="NCBI Taxonomy" id="3071"/>
</organismHost>
<dbReference type="GeneID" id="5658888"/>
<dbReference type="KEGG" id="vg:5658888"/>
<reference evidence="2 3" key="1">
    <citation type="journal article" date="2007" name="Virology">
        <title>Sequence and annotation of the 369-kb NY-2A and the 345-kb AR158 viruses that infect Chlorella NC64A.</title>
        <authorList>
            <person name="Fitzgerald L.A."/>
            <person name="Graves M.V."/>
            <person name="Li X."/>
            <person name="Feldblyum T."/>
            <person name="Nierman W.C."/>
            <person name="Van Etten J.L."/>
        </authorList>
    </citation>
    <scope>NUCLEOTIDE SEQUENCE [LARGE SCALE GENOMIC DNA]</scope>
    <source>
        <strain evidence="2 3">NY-2A</strain>
    </source>
</reference>
<accession>A7IXD0</accession>
<feature type="transmembrane region" description="Helical" evidence="1">
    <location>
        <begin position="70"/>
        <end position="96"/>
    </location>
</feature>
<name>A7IXD0_PBCVN</name>
<evidence type="ECO:0000256" key="1">
    <source>
        <dbReference type="SAM" id="Phobius"/>
    </source>
</evidence>
<protein>
    <submittedName>
        <fullName evidence="2">Uncharacterized protein b605R</fullName>
    </submittedName>
</protein>
<gene>
    <name evidence="2" type="primary">b605R</name>
    <name evidence="2" type="ORF">NY2A_b605R</name>
</gene>
<evidence type="ECO:0000313" key="2">
    <source>
        <dbReference type="EMBL" id="ABT15004.1"/>
    </source>
</evidence>
<dbReference type="EMBL" id="DQ491002">
    <property type="protein sequence ID" value="ABT15004.1"/>
    <property type="molecule type" value="Genomic_DNA"/>
</dbReference>
<proteinExistence type="predicted"/>
<keyword evidence="1" id="KW-1133">Transmembrane helix</keyword>
<organism evidence="2 3">
    <name type="scientific">Paramecium bursaria Chlorella virus NY2A</name>
    <name type="common">PBCV-NY2A</name>
    <dbReference type="NCBI Taxonomy" id="46021"/>
    <lineage>
        <taxon>Viruses</taxon>
        <taxon>Varidnaviria</taxon>
        <taxon>Bamfordvirae</taxon>
        <taxon>Nucleocytoviricota</taxon>
        <taxon>Megaviricetes</taxon>
        <taxon>Algavirales</taxon>
        <taxon>Phycodnaviridae</taxon>
        <taxon>Chlorovirus</taxon>
        <taxon>Chlorovirus americanus</taxon>
    </lineage>
</organism>
<dbReference type="RefSeq" id="YP_001497801.1">
    <property type="nucleotide sequence ID" value="NC_009898.1"/>
</dbReference>
<evidence type="ECO:0000313" key="3">
    <source>
        <dbReference type="Proteomes" id="UP000202419"/>
    </source>
</evidence>
<keyword evidence="3" id="KW-1185">Reference proteome</keyword>
<keyword evidence="1" id="KW-0472">Membrane</keyword>